<evidence type="ECO:0000256" key="3">
    <source>
        <dbReference type="ARBA" id="ARBA00022833"/>
    </source>
</evidence>
<dbReference type="PhylomeDB" id="A0A0G4GZY6"/>
<dbReference type="GO" id="GO:0008270">
    <property type="term" value="F:zinc ion binding"/>
    <property type="evidence" value="ECO:0007669"/>
    <property type="project" value="InterPro"/>
</dbReference>
<dbReference type="PROSITE" id="PS00059">
    <property type="entry name" value="ADH_ZINC"/>
    <property type="match status" value="1"/>
</dbReference>
<dbReference type="FunFam" id="3.90.180.10:FF:000004">
    <property type="entry name" value="probable cinnamyl alcohol dehydrogenase"/>
    <property type="match status" value="1"/>
</dbReference>
<dbReference type="SMART" id="SM00829">
    <property type="entry name" value="PKS_ER"/>
    <property type="match status" value="1"/>
</dbReference>
<evidence type="ECO:0000256" key="5">
    <source>
        <dbReference type="RuleBase" id="RU361277"/>
    </source>
</evidence>
<dbReference type="OMA" id="EAIFPMV"/>
<dbReference type="SUPFAM" id="SSF50129">
    <property type="entry name" value="GroES-like"/>
    <property type="match status" value="1"/>
</dbReference>
<dbReference type="EMBL" id="CDMY01000908">
    <property type="protein sequence ID" value="CEM36796.1"/>
    <property type="molecule type" value="Genomic_DNA"/>
</dbReference>
<dbReference type="Gene3D" id="3.40.50.720">
    <property type="entry name" value="NAD(P)-binding Rossmann-like Domain"/>
    <property type="match status" value="1"/>
</dbReference>
<accession>A0A0G4GZY6</accession>
<reference evidence="7 8" key="1">
    <citation type="submission" date="2014-11" db="EMBL/GenBank/DDBJ databases">
        <authorList>
            <person name="Zhu J."/>
            <person name="Qi W."/>
            <person name="Song R."/>
        </authorList>
    </citation>
    <scope>NUCLEOTIDE SEQUENCE [LARGE SCALE GENOMIC DNA]</scope>
</reference>
<dbReference type="SUPFAM" id="SSF51735">
    <property type="entry name" value="NAD(P)-binding Rossmann-fold domains"/>
    <property type="match status" value="1"/>
</dbReference>
<keyword evidence="4" id="KW-0560">Oxidoreductase</keyword>
<sequence length="363" mass="39412">MPILTSGYAARDESGHMSPFVFEHRDVGPHDVHIKVTYCGMCHSDLHQIKNEWHNSSYPMVPGHEVVGIVSAVGSEVTKVKVGDSAGVGCMVDSCLKCDRCLESEEQYCIPGMMIGTYNAKNFDGTPTYGGYSLDIVVKDHFVLRMPSNLPLDAAAPLLCAGITTWSPMRFYGMDKPGTKVGVVGLGGLGHMAVKFGVAFGCEVTVISSSASKEKEAIEVLGAHKFLCSKDPEAMKAASESLDFIVDTASVKKDMAPYFGLLKIDGTLVVVGIAPEPLEIHAFSLIPRRKKIAGSLIGGIKETQEMLDFCGDKNIACTIEKIPMDYVNTAFERMTKSDVKYRFVIDCVTIPTADKMPEDARKH</sequence>
<evidence type="ECO:0000313" key="8">
    <source>
        <dbReference type="Proteomes" id="UP000041254"/>
    </source>
</evidence>
<dbReference type="Gene3D" id="3.90.180.10">
    <property type="entry name" value="Medium-chain alcohol dehydrogenases, catalytic domain"/>
    <property type="match status" value="1"/>
</dbReference>
<dbReference type="InterPro" id="IPR047109">
    <property type="entry name" value="CAD-like"/>
</dbReference>
<comment type="similarity">
    <text evidence="5">Belongs to the zinc-containing alcohol dehydrogenase family.</text>
</comment>
<dbReference type="InterPro" id="IPR013149">
    <property type="entry name" value="ADH-like_C"/>
</dbReference>
<dbReference type="GO" id="GO:0016616">
    <property type="term" value="F:oxidoreductase activity, acting on the CH-OH group of donors, NAD or NADP as acceptor"/>
    <property type="evidence" value="ECO:0007669"/>
    <property type="project" value="InterPro"/>
</dbReference>
<comment type="cofactor">
    <cofactor evidence="1 5">
        <name>Zn(2+)</name>
        <dbReference type="ChEBI" id="CHEBI:29105"/>
    </cofactor>
</comment>
<evidence type="ECO:0000313" key="7">
    <source>
        <dbReference type="EMBL" id="CEM36796.1"/>
    </source>
</evidence>
<dbReference type="FunFam" id="3.40.50.720:FF:000022">
    <property type="entry name" value="Cinnamyl alcohol dehydrogenase"/>
    <property type="match status" value="1"/>
</dbReference>
<evidence type="ECO:0000259" key="6">
    <source>
        <dbReference type="SMART" id="SM00829"/>
    </source>
</evidence>
<dbReference type="Proteomes" id="UP000041254">
    <property type="component" value="Unassembled WGS sequence"/>
</dbReference>
<dbReference type="InterPro" id="IPR011032">
    <property type="entry name" value="GroES-like_sf"/>
</dbReference>
<dbReference type="GO" id="GO:0009809">
    <property type="term" value="P:lignin biosynthetic process"/>
    <property type="evidence" value="ECO:0007669"/>
    <property type="project" value="UniProtKB-ARBA"/>
</dbReference>
<dbReference type="InterPro" id="IPR002328">
    <property type="entry name" value="ADH_Zn_CS"/>
</dbReference>
<dbReference type="OrthoDB" id="1879366at2759"/>
<dbReference type="Pfam" id="PF00107">
    <property type="entry name" value="ADH_zinc_N"/>
    <property type="match status" value="1"/>
</dbReference>
<dbReference type="VEuPathDB" id="CryptoDB:Vbra_3422"/>
<evidence type="ECO:0000256" key="1">
    <source>
        <dbReference type="ARBA" id="ARBA00001947"/>
    </source>
</evidence>
<keyword evidence="2 5" id="KW-0479">Metal-binding</keyword>
<keyword evidence="3 5" id="KW-0862">Zinc</keyword>
<proteinExistence type="inferred from homology"/>
<gene>
    <name evidence="7" type="ORF">Vbra_3422</name>
</gene>
<evidence type="ECO:0000256" key="2">
    <source>
        <dbReference type="ARBA" id="ARBA00022723"/>
    </source>
</evidence>
<dbReference type="PANTHER" id="PTHR42683">
    <property type="entry name" value="ALDEHYDE REDUCTASE"/>
    <property type="match status" value="1"/>
</dbReference>
<evidence type="ECO:0000256" key="4">
    <source>
        <dbReference type="ARBA" id="ARBA00023002"/>
    </source>
</evidence>
<dbReference type="AlphaFoldDB" id="A0A0G4GZY6"/>
<organism evidence="7 8">
    <name type="scientific">Vitrella brassicaformis (strain CCMP3155)</name>
    <dbReference type="NCBI Taxonomy" id="1169540"/>
    <lineage>
        <taxon>Eukaryota</taxon>
        <taxon>Sar</taxon>
        <taxon>Alveolata</taxon>
        <taxon>Colpodellida</taxon>
        <taxon>Vitrellaceae</taxon>
        <taxon>Vitrella</taxon>
    </lineage>
</organism>
<protein>
    <recommendedName>
        <fullName evidence="6">Enoyl reductase (ER) domain-containing protein</fullName>
    </recommendedName>
</protein>
<feature type="domain" description="Enoyl reductase (ER)" evidence="6">
    <location>
        <begin position="15"/>
        <end position="345"/>
    </location>
</feature>
<name>A0A0G4GZY6_VITBC</name>
<dbReference type="InterPro" id="IPR013154">
    <property type="entry name" value="ADH-like_N"/>
</dbReference>
<dbReference type="InterPro" id="IPR036291">
    <property type="entry name" value="NAD(P)-bd_dom_sf"/>
</dbReference>
<dbReference type="CDD" id="cd05283">
    <property type="entry name" value="CAD1"/>
    <property type="match status" value="1"/>
</dbReference>
<dbReference type="InParanoid" id="A0A0G4GZY6"/>
<dbReference type="InterPro" id="IPR020843">
    <property type="entry name" value="ER"/>
</dbReference>
<dbReference type="Pfam" id="PF08240">
    <property type="entry name" value="ADH_N"/>
    <property type="match status" value="1"/>
</dbReference>
<dbReference type="STRING" id="1169540.A0A0G4GZY6"/>
<keyword evidence="8" id="KW-1185">Reference proteome</keyword>